<dbReference type="PANTHER" id="PTHR47266">
    <property type="entry name" value="ENDONUCLEASE-RELATED"/>
    <property type="match status" value="1"/>
</dbReference>
<proteinExistence type="predicted"/>
<dbReference type="Gene3D" id="3.30.420.10">
    <property type="entry name" value="Ribonuclease H-like superfamily/Ribonuclease H"/>
    <property type="match status" value="1"/>
</dbReference>
<feature type="chain" id="PRO_5026267799" description="Integrase catalytic domain-containing protein" evidence="1">
    <location>
        <begin position="19"/>
        <end position="806"/>
    </location>
</feature>
<dbReference type="InterPro" id="IPR001584">
    <property type="entry name" value="Integrase_cat-core"/>
</dbReference>
<evidence type="ECO:0000259" key="2">
    <source>
        <dbReference type="PROSITE" id="PS50994"/>
    </source>
</evidence>
<reference evidence="3 4" key="1">
    <citation type="submission" date="2019-08" db="EMBL/GenBank/DDBJ databases">
        <title>The genome of the soybean aphid Biotype 1, its phylome, world population structure and adaptation to the North American continent.</title>
        <authorList>
            <person name="Giordano R."/>
            <person name="Donthu R.K."/>
            <person name="Hernandez A.G."/>
            <person name="Wright C.L."/>
            <person name="Zimin A.V."/>
        </authorList>
    </citation>
    <scope>NUCLEOTIDE SEQUENCE [LARGE SCALE GENOMIC DNA]</scope>
    <source>
        <tissue evidence="3">Whole aphids</tissue>
    </source>
</reference>
<keyword evidence="4" id="KW-1185">Reference proteome</keyword>
<dbReference type="InterPro" id="IPR052160">
    <property type="entry name" value="Gypsy_RT_Integrase-like"/>
</dbReference>
<accession>A0A6G0TC74</accession>
<gene>
    <name evidence="3" type="ORF">AGLY_012433</name>
</gene>
<dbReference type="GO" id="GO:0015074">
    <property type="term" value="P:DNA integration"/>
    <property type="evidence" value="ECO:0007669"/>
    <property type="project" value="InterPro"/>
</dbReference>
<dbReference type="AlphaFoldDB" id="A0A6G0TC74"/>
<comment type="caution">
    <text evidence="3">The sequence shown here is derived from an EMBL/GenBank/DDBJ whole genome shotgun (WGS) entry which is preliminary data.</text>
</comment>
<organism evidence="3 4">
    <name type="scientific">Aphis glycines</name>
    <name type="common">Soybean aphid</name>
    <dbReference type="NCBI Taxonomy" id="307491"/>
    <lineage>
        <taxon>Eukaryota</taxon>
        <taxon>Metazoa</taxon>
        <taxon>Ecdysozoa</taxon>
        <taxon>Arthropoda</taxon>
        <taxon>Hexapoda</taxon>
        <taxon>Insecta</taxon>
        <taxon>Pterygota</taxon>
        <taxon>Neoptera</taxon>
        <taxon>Paraneoptera</taxon>
        <taxon>Hemiptera</taxon>
        <taxon>Sternorrhyncha</taxon>
        <taxon>Aphidomorpha</taxon>
        <taxon>Aphidoidea</taxon>
        <taxon>Aphididae</taxon>
        <taxon>Aphidini</taxon>
        <taxon>Aphis</taxon>
        <taxon>Aphis</taxon>
    </lineage>
</organism>
<dbReference type="OrthoDB" id="10038074at2759"/>
<dbReference type="InterPro" id="IPR012337">
    <property type="entry name" value="RNaseH-like_sf"/>
</dbReference>
<protein>
    <recommendedName>
        <fullName evidence="2">Integrase catalytic domain-containing protein</fullName>
    </recommendedName>
</protein>
<name>A0A6G0TC74_APHGL</name>
<evidence type="ECO:0000313" key="4">
    <source>
        <dbReference type="Proteomes" id="UP000475862"/>
    </source>
</evidence>
<dbReference type="GO" id="GO:0003676">
    <property type="term" value="F:nucleic acid binding"/>
    <property type="evidence" value="ECO:0007669"/>
    <property type="project" value="InterPro"/>
</dbReference>
<feature type="domain" description="Integrase catalytic" evidence="2">
    <location>
        <begin position="327"/>
        <end position="423"/>
    </location>
</feature>
<sequence length="806" mass="92633">MTIIKVFVLIPFLTFSNSKSNFMPNLPLGEYRIVYEKIYSCQSTNIFEYNLYYSKTTLSKIQMMGNVTYKKPFDNTLTFDLNVASWDSIGGWKPNSIAYIAKNACSTSKKVLGNVWYTLLKAFNVTSNNCPIQAVIELFYEKLKSIYDNQDKKKPWSQEDYDKALNEINDAKLNRGKTKTQNQYYLCRKYDLIEVGNIKHIILKPKTKTENIIYVVPYENYFEKIEESHKATGHGERDKVEQYLKNKYNIPRIAVQIFINLCTTCNKKKSKPYKGVVVRPILSADFNSRGQIDLIDFQSTPDGNFKWVMNYQDHATKYLYLRPLTSKRAIESDNGREFTAKIIEELAELWPECKIVHGRPRHPQSQGSVERSNQDVENMLRAWVVDNKSTKWSIGVNFVQWQKNISYHRILGRSPYRTLFGTEPKVGLSSTNLPAEIIQKLSSEEDFENILQDNSEHNIDNIPSKKKKIFVCEKSGSELQCIICKRNIHSDNCNYSINNSNDTENICLLCNNEKQIKVNRIESYKRQTIAAKKMAENSEKLFKELKVGNQIVLSVPKVDRGPLDSQNINGLVIDIRNGVYQIGTEVGIIKNWCSREELQLVSNNGLEDSKIQKDKFVSIREAVANLSIFNGQGFVKCQCQSGKRQCQTNRCLCFKKNLKCSSKCHQITTCDNKATIKIRNEENKVLSCCVVEFSLFKTSLMVSNGKLNIHGACTKPVVIRKQIGTVNTFKYSPNIYVGVIEFVKYSNYSGIISLLAKKLENFKFLQNFVHLQLKNSTQSFSLNSYYREHSSIIIGKKMISGIYKRA</sequence>
<dbReference type="SUPFAM" id="SSF53098">
    <property type="entry name" value="Ribonuclease H-like"/>
    <property type="match status" value="1"/>
</dbReference>
<evidence type="ECO:0000256" key="1">
    <source>
        <dbReference type="SAM" id="SignalP"/>
    </source>
</evidence>
<keyword evidence="1" id="KW-0732">Signal</keyword>
<dbReference type="EMBL" id="VYZN01000048">
    <property type="protein sequence ID" value="KAE9528858.1"/>
    <property type="molecule type" value="Genomic_DNA"/>
</dbReference>
<feature type="signal peptide" evidence="1">
    <location>
        <begin position="1"/>
        <end position="18"/>
    </location>
</feature>
<evidence type="ECO:0000313" key="3">
    <source>
        <dbReference type="EMBL" id="KAE9528858.1"/>
    </source>
</evidence>
<dbReference type="InterPro" id="IPR036397">
    <property type="entry name" value="RNaseH_sf"/>
</dbReference>
<dbReference type="PROSITE" id="PS50994">
    <property type="entry name" value="INTEGRASE"/>
    <property type="match status" value="1"/>
</dbReference>
<dbReference type="Proteomes" id="UP000475862">
    <property type="component" value="Unassembled WGS sequence"/>
</dbReference>